<dbReference type="InterPro" id="IPR052517">
    <property type="entry name" value="GlcG_carb_metab_protein"/>
</dbReference>
<dbReference type="Pfam" id="PF03928">
    <property type="entry name" value="HbpS-like"/>
    <property type="match status" value="1"/>
</dbReference>
<keyword evidence="3" id="KW-1185">Reference proteome</keyword>
<dbReference type="PANTHER" id="PTHR34309:SF10">
    <property type="entry name" value="SLR1406 PROTEIN"/>
    <property type="match status" value="1"/>
</dbReference>
<evidence type="ECO:0000313" key="2">
    <source>
        <dbReference type="EMBL" id="MBU9833512.1"/>
    </source>
</evidence>
<dbReference type="Proteomes" id="UP000699865">
    <property type="component" value="Unassembled WGS sequence"/>
</dbReference>
<organism evidence="2 3">
    <name type="scientific">Rahnella perminowiae</name>
    <dbReference type="NCBI Taxonomy" id="2816244"/>
    <lineage>
        <taxon>Bacteria</taxon>
        <taxon>Pseudomonadati</taxon>
        <taxon>Pseudomonadota</taxon>
        <taxon>Gammaproteobacteria</taxon>
        <taxon>Enterobacterales</taxon>
        <taxon>Yersiniaceae</taxon>
        <taxon>Rahnella</taxon>
    </lineage>
</organism>
<evidence type="ECO:0000313" key="3">
    <source>
        <dbReference type="Proteomes" id="UP000699865"/>
    </source>
</evidence>
<sequence>MGETAFKDTPSGARALPGDVLPPFGGIDPDGTFHATPRDVPAGFNMGPNRPPESTARGPSLAVAITAAEAALNVCRDAGYRVGVAVIDSAGKARVLLNADGTDGSHGFVAMRKAEAALAFDKPSSEVNDLAQKDKSVLKRVTLAMLLDGGAVPLHVGSTVVGAIGVSGSAGKIIGAQDEACARAGRDAVAAQLK</sequence>
<dbReference type="PANTHER" id="PTHR34309">
    <property type="entry name" value="SLR1406 PROTEIN"/>
    <property type="match status" value="1"/>
</dbReference>
<feature type="region of interest" description="Disordered" evidence="1">
    <location>
        <begin position="33"/>
        <end position="57"/>
    </location>
</feature>
<proteinExistence type="predicted"/>
<evidence type="ECO:0000256" key="1">
    <source>
        <dbReference type="SAM" id="MobiDB-lite"/>
    </source>
</evidence>
<dbReference type="RefSeq" id="WP_217137460.1">
    <property type="nucleotide sequence ID" value="NZ_JAFMOS010000550.1"/>
</dbReference>
<comment type="caution">
    <text evidence="2">The sequence shown here is derived from an EMBL/GenBank/DDBJ whole genome shotgun (WGS) entry which is preliminary data.</text>
</comment>
<name>A0ABS6KVG8_9GAMM</name>
<gene>
    <name evidence="2" type="ORF">J1786_01435</name>
</gene>
<dbReference type="InterPro" id="IPR005624">
    <property type="entry name" value="PduO/GlcC-like"/>
</dbReference>
<dbReference type="EMBL" id="JAFMOU010000053">
    <property type="protein sequence ID" value="MBU9833512.1"/>
    <property type="molecule type" value="Genomic_DNA"/>
</dbReference>
<accession>A0ABS6KVG8</accession>
<protein>
    <submittedName>
        <fullName evidence="2">Heme-binding protein</fullName>
    </submittedName>
</protein>
<reference evidence="2 3" key="1">
    <citation type="submission" date="2021-03" db="EMBL/GenBank/DDBJ databases">
        <title>Five novel Rahnella species.</title>
        <authorList>
            <person name="Brady C."/>
            <person name="Asselin J."/>
            <person name="Beer S."/>
            <person name="Bruberg M.B."/>
            <person name="Crampton B."/>
            <person name="Venter S."/>
            <person name="Arnold D."/>
            <person name="Denman S."/>
        </authorList>
    </citation>
    <scope>NUCLEOTIDE SEQUENCE [LARGE SCALE GENOMIC DNA]</scope>
    <source>
        <strain evidence="2 3">L72c</strain>
    </source>
</reference>